<keyword evidence="5" id="KW-1185">Reference proteome</keyword>
<organism evidence="4 5">
    <name type="scientific">Rosa chinensis</name>
    <name type="common">China rose</name>
    <dbReference type="NCBI Taxonomy" id="74649"/>
    <lineage>
        <taxon>Eukaryota</taxon>
        <taxon>Viridiplantae</taxon>
        <taxon>Streptophyta</taxon>
        <taxon>Embryophyta</taxon>
        <taxon>Tracheophyta</taxon>
        <taxon>Spermatophyta</taxon>
        <taxon>Magnoliopsida</taxon>
        <taxon>eudicotyledons</taxon>
        <taxon>Gunneridae</taxon>
        <taxon>Pentapetalae</taxon>
        <taxon>rosids</taxon>
        <taxon>fabids</taxon>
        <taxon>Rosales</taxon>
        <taxon>Rosaceae</taxon>
        <taxon>Rosoideae</taxon>
        <taxon>Rosoideae incertae sedis</taxon>
        <taxon>Rosa</taxon>
    </lineage>
</organism>
<reference evidence="4 5" key="1">
    <citation type="journal article" date="2018" name="Nat. Genet.">
        <title>The Rosa genome provides new insights in the design of modern roses.</title>
        <authorList>
            <person name="Bendahmane M."/>
        </authorList>
    </citation>
    <scope>NUCLEOTIDE SEQUENCE [LARGE SCALE GENOMIC DNA]</scope>
    <source>
        <strain evidence="5">cv. Old Blush</strain>
    </source>
</reference>
<dbReference type="EC" id="1.3.3.6" evidence="4"/>
<dbReference type="Gramene" id="PRQ23882">
    <property type="protein sequence ID" value="PRQ23882"/>
    <property type="gene ID" value="RchiOBHm_Chr6g0266301"/>
</dbReference>
<accession>A0A2P6PPQ3</accession>
<dbReference type="Pfam" id="PF01756">
    <property type="entry name" value="ACOX"/>
    <property type="match status" value="1"/>
</dbReference>
<dbReference type="SUPFAM" id="SSF47203">
    <property type="entry name" value="Acyl-CoA dehydrogenase C-terminal domain-like"/>
    <property type="match status" value="1"/>
</dbReference>
<dbReference type="PANTHER" id="PTHR10909">
    <property type="entry name" value="ELECTRON TRANSPORT OXIDOREDUCTASE"/>
    <property type="match status" value="1"/>
</dbReference>
<dbReference type="AlphaFoldDB" id="A0A2P6PPQ3"/>
<comment type="caution">
    <text evidence="4">The sequence shown here is derived from an EMBL/GenBank/DDBJ whole genome shotgun (WGS) entry which is preliminary data.</text>
</comment>
<evidence type="ECO:0000313" key="5">
    <source>
        <dbReference type="Proteomes" id="UP000238479"/>
    </source>
</evidence>
<dbReference type="STRING" id="74649.A0A2P6PPQ3"/>
<evidence type="ECO:0000256" key="2">
    <source>
        <dbReference type="ARBA" id="ARBA00023002"/>
    </source>
</evidence>
<dbReference type="Gene3D" id="1.20.140.10">
    <property type="entry name" value="Butyryl-CoA Dehydrogenase, subunit A, domain 3"/>
    <property type="match status" value="1"/>
</dbReference>
<dbReference type="GO" id="GO:0005504">
    <property type="term" value="F:fatty acid binding"/>
    <property type="evidence" value="ECO:0007669"/>
    <property type="project" value="TreeGrafter"/>
</dbReference>
<dbReference type="GO" id="GO:0005777">
    <property type="term" value="C:peroxisome"/>
    <property type="evidence" value="ECO:0007669"/>
    <property type="project" value="InterPro"/>
</dbReference>
<feature type="domain" description="Acyl-CoA oxidase C-terminal" evidence="3">
    <location>
        <begin position="10"/>
        <end position="71"/>
    </location>
</feature>
<proteinExistence type="inferred from homology"/>
<dbReference type="GO" id="GO:0033540">
    <property type="term" value="P:fatty acid beta-oxidation using acyl-CoA oxidase"/>
    <property type="evidence" value="ECO:0007669"/>
    <property type="project" value="TreeGrafter"/>
</dbReference>
<dbReference type="PANTHER" id="PTHR10909:SF352">
    <property type="entry name" value="ACYL-COENZYME A OXIDASE-LIKE PROTEIN"/>
    <property type="match status" value="1"/>
</dbReference>
<protein>
    <submittedName>
        <fullName evidence="4">Putative acyl-CoA oxidase</fullName>
        <ecNumber evidence="4">1.3.3.6</ecNumber>
    </submittedName>
</protein>
<dbReference type="OMA" id="NHQFFRT"/>
<evidence type="ECO:0000313" key="4">
    <source>
        <dbReference type="EMBL" id="PRQ23882.1"/>
    </source>
</evidence>
<keyword evidence="2 4" id="KW-0560">Oxidoreductase</keyword>
<dbReference type="InterPro" id="IPR012258">
    <property type="entry name" value="Acyl-CoA_oxidase"/>
</dbReference>
<sequence length="72" mass="8428">MNHQFFRTLNNIEKNVLATLRTLYALSCLEEVVAFLRYGYLSIDNVAAIRKEVSRLYRELRPHALALIISFK</sequence>
<dbReference type="EMBL" id="PDCK01000044">
    <property type="protein sequence ID" value="PRQ23882.1"/>
    <property type="molecule type" value="Genomic_DNA"/>
</dbReference>
<gene>
    <name evidence="4" type="ORF">RchiOBHm_Chr6g0266301</name>
</gene>
<dbReference type="Proteomes" id="UP000238479">
    <property type="component" value="Chromosome 6"/>
</dbReference>
<evidence type="ECO:0000259" key="3">
    <source>
        <dbReference type="Pfam" id="PF01756"/>
    </source>
</evidence>
<dbReference type="GO" id="GO:0055088">
    <property type="term" value="P:lipid homeostasis"/>
    <property type="evidence" value="ECO:0007669"/>
    <property type="project" value="TreeGrafter"/>
</dbReference>
<evidence type="ECO:0000256" key="1">
    <source>
        <dbReference type="ARBA" id="ARBA00006288"/>
    </source>
</evidence>
<name>A0A2P6PPQ3_ROSCH</name>
<dbReference type="InterPro" id="IPR036250">
    <property type="entry name" value="AcylCo_DH-like_C"/>
</dbReference>
<dbReference type="InterPro" id="IPR002655">
    <property type="entry name" value="Acyl-CoA_oxidase_C"/>
</dbReference>
<dbReference type="GO" id="GO:0003997">
    <property type="term" value="F:acyl-CoA oxidase activity"/>
    <property type="evidence" value="ECO:0007669"/>
    <property type="project" value="UniProtKB-EC"/>
</dbReference>
<comment type="similarity">
    <text evidence="1">Belongs to the acyl-CoA oxidase family.</text>
</comment>
<dbReference type="GO" id="GO:0071949">
    <property type="term" value="F:FAD binding"/>
    <property type="evidence" value="ECO:0007669"/>
    <property type="project" value="InterPro"/>
</dbReference>